<dbReference type="InterPro" id="IPR001509">
    <property type="entry name" value="Epimerase_deHydtase"/>
</dbReference>
<dbReference type="PANTHER" id="PTHR48079:SF6">
    <property type="entry name" value="NAD(P)-BINDING DOMAIN-CONTAINING PROTEIN-RELATED"/>
    <property type="match status" value="1"/>
</dbReference>
<evidence type="ECO:0000259" key="1">
    <source>
        <dbReference type="Pfam" id="PF01370"/>
    </source>
</evidence>
<dbReference type="EMBL" id="JACIBU010000001">
    <property type="protein sequence ID" value="MBB3674446.1"/>
    <property type="molecule type" value="Genomic_DNA"/>
</dbReference>
<sequence>MHRLVAHMDVFLTGGTGLVGSAVLLALLEEGHTVHALARSERSARVLASTSAIVVRGDVGDPALLAEAARSADGFVHTAAAADGEDAQRDAALLDAVLPVLAGTGKPYVHTSGVWAHGSGEIDEDTPFAPPQLTAWRLPLDARVRAAAADGVRSVLIAPGIVHGRGLGLPTVVKDGPRTEDGALVLPGSGEQHWTTVHTDDLARLYVRALTDAAPGSYYLGVSGANPTVREIGEAASRGAGLDPATVPSTDAETEARLGALAGALALDQQATGAKARAELDWKPTGPTLLEDLSSGSYVAA</sequence>
<comment type="caution">
    <text evidence="2">The sequence shown here is derived from an EMBL/GenBank/DDBJ whole genome shotgun (WGS) entry which is preliminary data.</text>
</comment>
<dbReference type="Proteomes" id="UP000580718">
    <property type="component" value="Unassembled WGS sequence"/>
</dbReference>
<gene>
    <name evidence="2" type="ORF">FHX36_000181</name>
</gene>
<evidence type="ECO:0000313" key="2">
    <source>
        <dbReference type="EMBL" id="MBB3674446.1"/>
    </source>
</evidence>
<accession>A0A839XZN8</accession>
<dbReference type="InterPro" id="IPR051783">
    <property type="entry name" value="NAD(P)-dependent_oxidoreduct"/>
</dbReference>
<proteinExistence type="predicted"/>
<evidence type="ECO:0000313" key="3">
    <source>
        <dbReference type="Proteomes" id="UP000580718"/>
    </source>
</evidence>
<dbReference type="GO" id="GO:0005737">
    <property type="term" value="C:cytoplasm"/>
    <property type="evidence" value="ECO:0007669"/>
    <property type="project" value="TreeGrafter"/>
</dbReference>
<dbReference type="RefSeq" id="WP_220035933.1">
    <property type="nucleotide sequence ID" value="NZ_JACIBU010000001.1"/>
</dbReference>
<dbReference type="Pfam" id="PF01370">
    <property type="entry name" value="Epimerase"/>
    <property type="match status" value="1"/>
</dbReference>
<dbReference type="PANTHER" id="PTHR48079">
    <property type="entry name" value="PROTEIN YEEZ"/>
    <property type="match status" value="1"/>
</dbReference>
<reference evidence="2 3" key="1">
    <citation type="submission" date="2020-08" db="EMBL/GenBank/DDBJ databases">
        <title>Sequencing the genomes of 1000 actinobacteria strains.</title>
        <authorList>
            <person name="Klenk H.-P."/>
        </authorList>
    </citation>
    <scope>NUCLEOTIDE SEQUENCE [LARGE SCALE GENOMIC DNA]</scope>
    <source>
        <strain evidence="2 3">DSM 16678</strain>
    </source>
</reference>
<dbReference type="Gene3D" id="3.40.50.720">
    <property type="entry name" value="NAD(P)-binding Rossmann-like Domain"/>
    <property type="match status" value="1"/>
</dbReference>
<dbReference type="GO" id="GO:0004029">
    <property type="term" value="F:aldehyde dehydrogenase (NAD+) activity"/>
    <property type="evidence" value="ECO:0007669"/>
    <property type="project" value="TreeGrafter"/>
</dbReference>
<dbReference type="SUPFAM" id="SSF51735">
    <property type="entry name" value="NAD(P)-binding Rossmann-fold domains"/>
    <property type="match status" value="1"/>
</dbReference>
<dbReference type="AlphaFoldDB" id="A0A839XZN8"/>
<protein>
    <submittedName>
        <fullName evidence="2">Nucleoside-diphosphate-sugar epimerase</fullName>
    </submittedName>
</protein>
<name>A0A839XZN8_9ACTN</name>
<organism evidence="2 3">
    <name type="scientific">Modestobacter versicolor</name>
    <dbReference type="NCBI Taxonomy" id="429133"/>
    <lineage>
        <taxon>Bacteria</taxon>
        <taxon>Bacillati</taxon>
        <taxon>Actinomycetota</taxon>
        <taxon>Actinomycetes</taxon>
        <taxon>Geodermatophilales</taxon>
        <taxon>Geodermatophilaceae</taxon>
        <taxon>Modestobacter</taxon>
    </lineage>
</organism>
<dbReference type="InterPro" id="IPR036291">
    <property type="entry name" value="NAD(P)-bd_dom_sf"/>
</dbReference>
<feature type="domain" description="NAD-dependent epimerase/dehydratase" evidence="1">
    <location>
        <begin position="10"/>
        <end position="90"/>
    </location>
</feature>